<comment type="caution">
    <text evidence="3">The sequence shown here is derived from an EMBL/GenBank/DDBJ whole genome shotgun (WGS) entry which is preliminary data.</text>
</comment>
<evidence type="ECO:0000259" key="2">
    <source>
        <dbReference type="SMART" id="SM00338"/>
    </source>
</evidence>
<evidence type="ECO:0000313" key="4">
    <source>
        <dbReference type="Proteomes" id="UP001632038"/>
    </source>
</evidence>
<evidence type="ECO:0000313" key="3">
    <source>
        <dbReference type="EMBL" id="KAL3641430.1"/>
    </source>
</evidence>
<keyword evidence="4" id="KW-1185">Reference proteome</keyword>
<feature type="compositionally biased region" description="Polar residues" evidence="1">
    <location>
        <begin position="31"/>
        <end position="47"/>
    </location>
</feature>
<dbReference type="GO" id="GO:0005634">
    <property type="term" value="C:nucleus"/>
    <property type="evidence" value="ECO:0007669"/>
    <property type="project" value="UniProtKB-ARBA"/>
</dbReference>
<feature type="region of interest" description="Disordered" evidence="1">
    <location>
        <begin position="25"/>
        <end position="58"/>
    </location>
</feature>
<evidence type="ECO:0000256" key="1">
    <source>
        <dbReference type="SAM" id="MobiDB-lite"/>
    </source>
</evidence>
<dbReference type="SMART" id="SM00338">
    <property type="entry name" value="BRLZ"/>
    <property type="match status" value="1"/>
</dbReference>
<proteinExistence type="predicted"/>
<dbReference type="EMBL" id="JAVIJP010000017">
    <property type="protein sequence ID" value="KAL3641430.1"/>
    <property type="molecule type" value="Genomic_DNA"/>
</dbReference>
<protein>
    <recommendedName>
        <fullName evidence="2">BZIP domain-containing protein</fullName>
    </recommendedName>
</protein>
<dbReference type="InterPro" id="IPR004827">
    <property type="entry name" value="bZIP"/>
</dbReference>
<dbReference type="PANTHER" id="PTHR46835">
    <property type="entry name" value="BASIC-LEUCINE ZIPPER (BZIP) TRANSCRIPTION FACTOR FAMILY PROTEIN-RELATED"/>
    <property type="match status" value="1"/>
</dbReference>
<sequence length="342" mass="38974">MGSTNESLDLRKTFNYTGNYSPFSPSPFQLPTPTLSHSSHSDPTQIESNANLNNSNYNNNDKSSLEAISYHQRCSSESFLMEEQPSWLDDLLNETETSVNDLQRGHHRRSASDSYAYFGEAEDKFTLEDESKYVNSLFGTSSMRLQNLMHGTNNSNNQESEEGISSLVVEHRNNESADKASCGSQVKPSGGSKAESKRSKQHNAHRSRVRKLQYIAHLERTVQLLMAEGSGVSAEQEFLEQQNIILTMENRALRQRLESISQEQMIKNWEQGMLEREIGRLQSLYHMQKQQQIMQQNQPHNNHPKHRRNKSLDHQMNGAHPKINNYKDALSSKGSINGSFRV</sequence>
<feature type="region of interest" description="Disordered" evidence="1">
    <location>
        <begin position="174"/>
        <end position="207"/>
    </location>
</feature>
<name>A0ABD3DGH1_9LAMI</name>
<dbReference type="AlphaFoldDB" id="A0ABD3DGH1"/>
<dbReference type="Proteomes" id="UP001632038">
    <property type="component" value="Unassembled WGS sequence"/>
</dbReference>
<accession>A0ABD3DGH1</accession>
<feature type="region of interest" description="Disordered" evidence="1">
    <location>
        <begin position="323"/>
        <end position="342"/>
    </location>
</feature>
<dbReference type="InterPro" id="IPR044797">
    <property type="entry name" value="At4g06598-like"/>
</dbReference>
<dbReference type="PANTHER" id="PTHR46835:SF2">
    <property type="entry name" value="BZIP TRANSCRIPTION FACTOR"/>
    <property type="match status" value="1"/>
</dbReference>
<feature type="compositionally biased region" description="Low complexity" evidence="1">
    <location>
        <begin position="48"/>
        <end position="58"/>
    </location>
</feature>
<dbReference type="CDD" id="cd14703">
    <property type="entry name" value="bZIP_plant_RF2"/>
    <property type="match status" value="1"/>
</dbReference>
<feature type="compositionally biased region" description="Polar residues" evidence="1">
    <location>
        <begin position="332"/>
        <end position="342"/>
    </location>
</feature>
<feature type="region of interest" description="Disordered" evidence="1">
    <location>
        <begin position="294"/>
        <end position="315"/>
    </location>
</feature>
<organism evidence="3 4">
    <name type="scientific">Castilleja foliolosa</name>
    <dbReference type="NCBI Taxonomy" id="1961234"/>
    <lineage>
        <taxon>Eukaryota</taxon>
        <taxon>Viridiplantae</taxon>
        <taxon>Streptophyta</taxon>
        <taxon>Embryophyta</taxon>
        <taxon>Tracheophyta</taxon>
        <taxon>Spermatophyta</taxon>
        <taxon>Magnoliopsida</taxon>
        <taxon>eudicotyledons</taxon>
        <taxon>Gunneridae</taxon>
        <taxon>Pentapetalae</taxon>
        <taxon>asterids</taxon>
        <taxon>lamiids</taxon>
        <taxon>Lamiales</taxon>
        <taxon>Orobanchaceae</taxon>
        <taxon>Pedicularideae</taxon>
        <taxon>Castillejinae</taxon>
        <taxon>Castilleja</taxon>
    </lineage>
</organism>
<feature type="domain" description="BZIP" evidence="2">
    <location>
        <begin position="193"/>
        <end position="252"/>
    </location>
</feature>
<gene>
    <name evidence="3" type="ORF">CASFOL_016398</name>
</gene>
<reference evidence="4" key="1">
    <citation type="journal article" date="2024" name="IScience">
        <title>Strigolactones Initiate the Formation of Haustorium-like Structures in Castilleja.</title>
        <authorList>
            <person name="Buerger M."/>
            <person name="Peterson D."/>
            <person name="Chory J."/>
        </authorList>
    </citation>
    <scope>NUCLEOTIDE SEQUENCE [LARGE SCALE GENOMIC DNA]</scope>
</reference>
<dbReference type="InterPro" id="IPR044759">
    <property type="entry name" value="bZIP_RF2"/>
</dbReference>